<keyword evidence="1" id="KW-0813">Transport</keyword>
<evidence type="ECO:0000256" key="6">
    <source>
        <dbReference type="PIRSR" id="PIRSR602322-1"/>
    </source>
</evidence>
<keyword evidence="2 6" id="KW-0349">Heme</keyword>
<feature type="binding site" description="axial binding residue" evidence="6">
    <location>
        <position position="125"/>
    </location>
    <ligand>
        <name>heme c</name>
        <dbReference type="ChEBI" id="CHEBI:61717"/>
        <label>1</label>
    </ligand>
    <ligandPart>
        <name>Fe</name>
        <dbReference type="ChEBI" id="CHEBI:18248"/>
    </ligandPart>
</feature>
<accession>A0A4P6HLV9</accession>
<feature type="binding site" description="axial binding residue" evidence="6">
    <location>
        <position position="53"/>
    </location>
    <ligand>
        <name>heme c</name>
        <dbReference type="ChEBI" id="CHEBI:61717"/>
        <label>1</label>
    </ligand>
    <ligandPart>
        <name>Fe</name>
        <dbReference type="ChEBI" id="CHEBI:18248"/>
    </ligandPart>
</feature>
<dbReference type="SUPFAM" id="SSF48695">
    <property type="entry name" value="Multiheme cytochromes"/>
    <property type="match status" value="1"/>
</dbReference>
<name>A0A4P6HLV9_9BACT</name>
<comment type="cofactor">
    <cofactor evidence="6">
        <name>heme c</name>
        <dbReference type="ChEBI" id="CHEBI:61717"/>
    </cofactor>
    <text evidence="6">Binds 4 heme c groups covalently per monomer.</text>
</comment>
<feature type="binding site" description="covalent" evidence="6">
    <location>
        <position position="67"/>
    </location>
    <ligand>
        <name>heme c</name>
        <dbReference type="ChEBI" id="CHEBI:61717"/>
        <label>1</label>
    </ligand>
</feature>
<dbReference type="InterPro" id="IPR036280">
    <property type="entry name" value="Multihaem_cyt_sf"/>
</dbReference>
<protein>
    <submittedName>
        <fullName evidence="9">Cytochrome C</fullName>
    </submittedName>
</protein>
<dbReference type="GO" id="GO:0009055">
    <property type="term" value="F:electron transfer activity"/>
    <property type="evidence" value="ECO:0007669"/>
    <property type="project" value="InterPro"/>
</dbReference>
<dbReference type="Proteomes" id="UP000293296">
    <property type="component" value="Chromosome"/>
</dbReference>
<dbReference type="PRINTS" id="PR00609">
    <property type="entry name" value="CYTOCHROMEC3"/>
</dbReference>
<evidence type="ECO:0000259" key="8">
    <source>
        <dbReference type="Pfam" id="PF02085"/>
    </source>
</evidence>
<evidence type="ECO:0000313" key="10">
    <source>
        <dbReference type="Proteomes" id="UP000293296"/>
    </source>
</evidence>
<keyword evidence="10" id="KW-1185">Reference proteome</keyword>
<dbReference type="Pfam" id="PF02085">
    <property type="entry name" value="Cytochrom_CIII"/>
    <property type="match status" value="1"/>
</dbReference>
<proteinExistence type="predicted"/>
<feature type="binding site" description="axial binding residue" evidence="6">
    <location>
        <position position="50"/>
    </location>
    <ligand>
        <name>heme c</name>
        <dbReference type="ChEBI" id="CHEBI:61717"/>
        <label>1</label>
    </ligand>
    <ligandPart>
        <name>Fe</name>
        <dbReference type="ChEBI" id="CHEBI:18248"/>
    </ligandPart>
</feature>
<dbReference type="Gene3D" id="3.90.10.10">
    <property type="entry name" value="Cytochrome C3"/>
    <property type="match status" value="1"/>
</dbReference>
<dbReference type="RefSeq" id="WP_129348972.1">
    <property type="nucleotide sequence ID" value="NZ_CP026538.1"/>
</dbReference>
<feature type="binding site" description="axial binding residue" evidence="6">
    <location>
        <position position="66"/>
    </location>
    <ligand>
        <name>heme c</name>
        <dbReference type="ChEBI" id="CHEBI:61717"/>
        <label>1</label>
    </ligand>
    <ligandPart>
        <name>Fe</name>
        <dbReference type="ChEBI" id="CHEBI:18248"/>
    </ligandPart>
</feature>
<keyword evidence="5 6" id="KW-0408">Iron</keyword>
<feature type="binding site" description="axial binding residue" evidence="6">
    <location>
        <position position="108"/>
    </location>
    <ligand>
        <name>heme c</name>
        <dbReference type="ChEBI" id="CHEBI:61717"/>
        <label>1</label>
    </ligand>
    <ligandPart>
        <name>Fe</name>
        <dbReference type="ChEBI" id="CHEBI:18248"/>
    </ligandPart>
</feature>
<dbReference type="CDD" id="cd08168">
    <property type="entry name" value="Cytochrom_C3"/>
    <property type="match status" value="1"/>
</dbReference>
<feature type="signal peptide" evidence="7">
    <location>
        <begin position="1"/>
        <end position="26"/>
    </location>
</feature>
<feature type="chain" id="PRO_5020259432" evidence="7">
    <location>
        <begin position="27"/>
        <end position="131"/>
    </location>
</feature>
<organism evidence="9 10">
    <name type="scientific">Solidesulfovibrio carbinolicus</name>
    <dbReference type="NCBI Taxonomy" id="296842"/>
    <lineage>
        <taxon>Bacteria</taxon>
        <taxon>Pseudomonadati</taxon>
        <taxon>Thermodesulfobacteriota</taxon>
        <taxon>Desulfovibrionia</taxon>
        <taxon>Desulfovibrionales</taxon>
        <taxon>Desulfovibrionaceae</taxon>
        <taxon>Solidesulfovibrio</taxon>
    </lineage>
</organism>
<evidence type="ECO:0000256" key="1">
    <source>
        <dbReference type="ARBA" id="ARBA00022448"/>
    </source>
</evidence>
<evidence type="ECO:0000256" key="5">
    <source>
        <dbReference type="ARBA" id="ARBA00023004"/>
    </source>
</evidence>
<sequence>MKRLPFTPLVLSALAVLFLAAAPAAAQQDMTHVPTEAFKKLTRPPAAFAHDAHNEKAGLADCTACHHGEKDGKRDQASDTAGIPCADCHTVAAQPGKTPLERAYHRQCMDCHLTQKKGPVTCGDCHKPAAK</sequence>
<dbReference type="InterPro" id="IPR002322">
    <property type="entry name" value="Cyt_c_III"/>
</dbReference>
<feature type="binding site" description="axial binding residue" evidence="6">
    <location>
        <position position="126"/>
    </location>
    <ligand>
        <name>heme c</name>
        <dbReference type="ChEBI" id="CHEBI:61717"/>
        <label>1</label>
    </ligand>
    <ligandPart>
        <name>Fe</name>
        <dbReference type="ChEBI" id="CHEBI:18248"/>
    </ligandPart>
</feature>
<evidence type="ECO:0000256" key="4">
    <source>
        <dbReference type="ARBA" id="ARBA00022982"/>
    </source>
</evidence>
<feature type="binding site" description="axial binding residue" evidence="6">
    <location>
        <position position="65"/>
    </location>
    <ligand>
        <name>heme c</name>
        <dbReference type="ChEBI" id="CHEBI:61717"/>
        <label>1</label>
    </ligand>
    <ligandPart>
        <name>Fe</name>
        <dbReference type="ChEBI" id="CHEBI:18248"/>
    </ligandPart>
</feature>
<dbReference type="AlphaFoldDB" id="A0A4P6HLV9"/>
<feature type="binding site" description="axial binding residue" evidence="6">
    <location>
        <position position="111"/>
    </location>
    <ligand>
        <name>heme c</name>
        <dbReference type="ChEBI" id="CHEBI:61717"/>
        <label>1</label>
    </ligand>
    <ligandPart>
        <name>Fe</name>
        <dbReference type="ChEBI" id="CHEBI:18248"/>
    </ligandPart>
</feature>
<feature type="binding site" description="axial binding residue" evidence="6">
    <location>
        <position position="62"/>
    </location>
    <ligand>
        <name>heme c</name>
        <dbReference type="ChEBI" id="CHEBI:61717"/>
        <label>1</label>
    </ligand>
    <ligandPart>
        <name>Fe</name>
        <dbReference type="ChEBI" id="CHEBI:18248"/>
    </ligandPart>
</feature>
<keyword evidence="3 6" id="KW-0479">Metal-binding</keyword>
<keyword evidence="7" id="KW-0732">Signal</keyword>
<evidence type="ECO:0000313" key="9">
    <source>
        <dbReference type="EMBL" id="QAZ66058.1"/>
    </source>
</evidence>
<dbReference type="GO" id="GO:0020037">
    <property type="term" value="F:heme binding"/>
    <property type="evidence" value="ECO:0007669"/>
    <property type="project" value="InterPro"/>
</dbReference>
<dbReference type="InterPro" id="IPR054899">
    <property type="entry name" value="c3_cytochr_TmcA"/>
</dbReference>
<dbReference type="GO" id="GO:0046872">
    <property type="term" value="F:metal ion binding"/>
    <property type="evidence" value="ECO:0007669"/>
    <property type="project" value="UniProtKB-KW"/>
</dbReference>
<gene>
    <name evidence="9" type="ORF">C3Y92_01885</name>
</gene>
<feature type="binding site" description="axial binding residue" evidence="6">
    <location>
        <position position="122"/>
    </location>
    <ligand>
        <name>heme c</name>
        <dbReference type="ChEBI" id="CHEBI:61717"/>
        <label>1</label>
    </ligand>
    <ligandPart>
        <name>Fe</name>
        <dbReference type="ChEBI" id="CHEBI:18248"/>
    </ligandPart>
</feature>
<dbReference type="NCBIfam" id="NF045722">
    <property type="entry name" value="c3_cytochr_TmcA"/>
    <property type="match status" value="1"/>
</dbReference>
<dbReference type="OrthoDB" id="9796996at2"/>
<keyword evidence="4" id="KW-0249">Electron transport</keyword>
<dbReference type="KEGG" id="dcb:C3Y92_01885"/>
<evidence type="ECO:0000256" key="7">
    <source>
        <dbReference type="SAM" id="SignalP"/>
    </source>
</evidence>
<evidence type="ECO:0000256" key="2">
    <source>
        <dbReference type="ARBA" id="ARBA00022617"/>
    </source>
</evidence>
<feature type="domain" description="Class III cytochrome C" evidence="8">
    <location>
        <begin position="28"/>
        <end position="126"/>
    </location>
</feature>
<evidence type="ECO:0000256" key="3">
    <source>
        <dbReference type="ARBA" id="ARBA00022723"/>
    </source>
</evidence>
<dbReference type="InterPro" id="IPR020942">
    <property type="entry name" value="Cyt_c_III_dom"/>
</dbReference>
<dbReference type="EMBL" id="CP026538">
    <property type="protein sequence ID" value="QAZ66058.1"/>
    <property type="molecule type" value="Genomic_DNA"/>
</dbReference>
<feature type="binding site" description="axial binding residue" evidence="6">
    <location>
        <position position="112"/>
    </location>
    <ligand>
        <name>heme c</name>
        <dbReference type="ChEBI" id="CHEBI:61717"/>
        <label>1</label>
    </ligand>
    <ligandPart>
        <name>Fe</name>
        <dbReference type="ChEBI" id="CHEBI:18248"/>
    </ligandPart>
</feature>
<reference evidence="9 10" key="1">
    <citation type="submission" date="2018-02" db="EMBL/GenBank/DDBJ databases">
        <title>Genome sequence of Desulfovibrio carbinolicus DSM 3852.</title>
        <authorList>
            <person name="Wilbanks E."/>
            <person name="Skennerton C.T."/>
            <person name="Orphan V.J."/>
        </authorList>
    </citation>
    <scope>NUCLEOTIDE SEQUENCE [LARGE SCALE GENOMIC DNA]</scope>
    <source>
        <strain evidence="9 10">DSM 3852</strain>
    </source>
</reference>